<keyword evidence="3" id="KW-1185">Reference proteome</keyword>
<dbReference type="Pfam" id="PF07727">
    <property type="entry name" value="RVT_2"/>
    <property type="match status" value="1"/>
</dbReference>
<gene>
    <name evidence="2" type="ORF">MA16_Dca003691</name>
</gene>
<dbReference type="STRING" id="906689.A0A2I0WFQ5"/>
<dbReference type="AlphaFoldDB" id="A0A2I0WFQ5"/>
<name>A0A2I0WFQ5_9ASPA</name>
<evidence type="ECO:0000259" key="1">
    <source>
        <dbReference type="Pfam" id="PF07727"/>
    </source>
</evidence>
<sequence length="76" mass="8928">MVFTEILSLVVKMTTIKVVLSMIAMEDLYLKQMDIKTAFIHGDLDEELYIVQPHGYVVIRNEELVRRLRRSLYGLK</sequence>
<reference evidence="2 3" key="1">
    <citation type="journal article" date="2016" name="Sci. Rep.">
        <title>The Dendrobium catenatum Lindl. genome sequence provides insights into polysaccharide synthase, floral development and adaptive evolution.</title>
        <authorList>
            <person name="Zhang G.Q."/>
            <person name="Xu Q."/>
            <person name="Bian C."/>
            <person name="Tsai W.C."/>
            <person name="Yeh C.M."/>
            <person name="Liu K.W."/>
            <person name="Yoshida K."/>
            <person name="Zhang L.S."/>
            <person name="Chang S.B."/>
            <person name="Chen F."/>
            <person name="Shi Y."/>
            <person name="Su Y.Y."/>
            <person name="Zhang Y.Q."/>
            <person name="Chen L.J."/>
            <person name="Yin Y."/>
            <person name="Lin M."/>
            <person name="Huang H."/>
            <person name="Deng H."/>
            <person name="Wang Z.W."/>
            <person name="Zhu S.L."/>
            <person name="Zhao X."/>
            <person name="Deng C."/>
            <person name="Niu S.C."/>
            <person name="Huang J."/>
            <person name="Wang M."/>
            <person name="Liu G.H."/>
            <person name="Yang H.J."/>
            <person name="Xiao X.J."/>
            <person name="Hsiao Y.Y."/>
            <person name="Wu W.L."/>
            <person name="Chen Y.Y."/>
            <person name="Mitsuda N."/>
            <person name="Ohme-Takagi M."/>
            <person name="Luo Y.B."/>
            <person name="Van de Peer Y."/>
            <person name="Liu Z.J."/>
        </authorList>
    </citation>
    <scope>NUCLEOTIDE SEQUENCE [LARGE SCALE GENOMIC DNA]</scope>
    <source>
        <tissue evidence="2">The whole plant</tissue>
    </source>
</reference>
<protein>
    <submittedName>
        <fullName evidence="2">Retrovirus-related Pol polyprotein from transposon TNT 1-94</fullName>
    </submittedName>
</protein>
<dbReference type="EMBL" id="KZ502674">
    <property type="protein sequence ID" value="PKU74488.1"/>
    <property type="molecule type" value="Genomic_DNA"/>
</dbReference>
<dbReference type="InterPro" id="IPR013103">
    <property type="entry name" value="RVT_2"/>
</dbReference>
<accession>A0A2I0WFQ5</accession>
<dbReference type="Proteomes" id="UP000233837">
    <property type="component" value="Unassembled WGS sequence"/>
</dbReference>
<evidence type="ECO:0000313" key="2">
    <source>
        <dbReference type="EMBL" id="PKU74488.1"/>
    </source>
</evidence>
<organism evidence="2 3">
    <name type="scientific">Dendrobium catenatum</name>
    <dbReference type="NCBI Taxonomy" id="906689"/>
    <lineage>
        <taxon>Eukaryota</taxon>
        <taxon>Viridiplantae</taxon>
        <taxon>Streptophyta</taxon>
        <taxon>Embryophyta</taxon>
        <taxon>Tracheophyta</taxon>
        <taxon>Spermatophyta</taxon>
        <taxon>Magnoliopsida</taxon>
        <taxon>Liliopsida</taxon>
        <taxon>Asparagales</taxon>
        <taxon>Orchidaceae</taxon>
        <taxon>Epidendroideae</taxon>
        <taxon>Malaxideae</taxon>
        <taxon>Dendrobiinae</taxon>
        <taxon>Dendrobium</taxon>
    </lineage>
</organism>
<proteinExistence type="predicted"/>
<evidence type="ECO:0000313" key="3">
    <source>
        <dbReference type="Proteomes" id="UP000233837"/>
    </source>
</evidence>
<reference evidence="2 3" key="2">
    <citation type="journal article" date="2017" name="Nature">
        <title>The Apostasia genome and the evolution of orchids.</title>
        <authorList>
            <person name="Zhang G.Q."/>
            <person name="Liu K.W."/>
            <person name="Li Z."/>
            <person name="Lohaus R."/>
            <person name="Hsiao Y.Y."/>
            <person name="Niu S.C."/>
            <person name="Wang J.Y."/>
            <person name="Lin Y.C."/>
            <person name="Xu Q."/>
            <person name="Chen L.J."/>
            <person name="Yoshida K."/>
            <person name="Fujiwara S."/>
            <person name="Wang Z.W."/>
            <person name="Zhang Y.Q."/>
            <person name="Mitsuda N."/>
            <person name="Wang M."/>
            <person name="Liu G.H."/>
            <person name="Pecoraro L."/>
            <person name="Huang H.X."/>
            <person name="Xiao X.J."/>
            <person name="Lin M."/>
            <person name="Wu X.Y."/>
            <person name="Wu W.L."/>
            <person name="Chen Y.Y."/>
            <person name="Chang S.B."/>
            <person name="Sakamoto S."/>
            <person name="Ohme-Takagi M."/>
            <person name="Yagi M."/>
            <person name="Zeng S.J."/>
            <person name="Shen C.Y."/>
            <person name="Yeh C.M."/>
            <person name="Luo Y.B."/>
            <person name="Tsai W.C."/>
            <person name="Van de Peer Y."/>
            <person name="Liu Z.J."/>
        </authorList>
    </citation>
    <scope>NUCLEOTIDE SEQUENCE [LARGE SCALE GENOMIC DNA]</scope>
    <source>
        <tissue evidence="2">The whole plant</tissue>
    </source>
</reference>
<feature type="domain" description="Reverse transcriptase Ty1/copia-type" evidence="1">
    <location>
        <begin position="3"/>
        <end position="76"/>
    </location>
</feature>